<gene>
    <name evidence="6" type="primary">LSP2</name>
</gene>
<evidence type="ECO:0000259" key="3">
    <source>
        <dbReference type="Pfam" id="PF00372"/>
    </source>
</evidence>
<dbReference type="InterPro" id="IPR005203">
    <property type="entry name" value="Hemocyanin_C"/>
</dbReference>
<feature type="domain" description="Hemocyanin N-terminal" evidence="4">
    <location>
        <begin position="32"/>
        <end position="155"/>
    </location>
</feature>
<dbReference type="SUPFAM" id="SSF81296">
    <property type="entry name" value="E set domains"/>
    <property type="match status" value="1"/>
</dbReference>
<dbReference type="AlphaFoldDB" id="A0A034VT55"/>
<dbReference type="Gene3D" id="1.10.1280.10">
    <property type="entry name" value="Di-copper center containing domain from catechol oxidase"/>
    <property type="match status" value="1"/>
</dbReference>
<dbReference type="PANTHER" id="PTHR11511">
    <property type="entry name" value="LARVAL STORAGE PROTEIN/PHENOLOXIDASE"/>
    <property type="match status" value="1"/>
</dbReference>
<dbReference type="InterPro" id="IPR013788">
    <property type="entry name" value="Hemocyanin/hexamerin"/>
</dbReference>
<dbReference type="Pfam" id="PF00372">
    <property type="entry name" value="Hemocyanin_M"/>
    <property type="match status" value="1"/>
</dbReference>
<dbReference type="PRINTS" id="PR00187">
    <property type="entry name" value="HAEMOCYANIN"/>
</dbReference>
<sequence>MKSYTLVAFAALALFATVSTKNIESKTADKDFLIKQKFILEILQHVYQDDVLVTKYDTSYYEYKPWEHVADYHKHELLEPFFELWQHKPMHDDEVFSIMYERHVEYAVGLTRLFYFAKDWTTFTHAVFWARLHVNKQLFVYALTVAGLHRADMQGIVYPAIYEIQPWYFFDVETIETAERYRMHNFHNVKKLDNIYNVAIKSNYSNVYSNMHRDHELAYFLEDVGLNAFYYYYNLDYPFWTKGVEGMELNKDRRGEFWIYTHWQLLARYYLERLSHDLGDIDEFDMYESIPNGYYSGLRYYSGVNFPNRENGYSFYHNYNLEYIRLVNLVSQRIMDYIHDQHKDDIEAVNKLGNILQGNVDSIDRVRYSSLSNYYKQIVNDGNDYGKYEETLPNTFMHYETALRDPLNFQIIKDIIHFYWHLVEVFPEYTVKDYNFEGVKINKVQMPDHLTTYFEYFDSDISNAVNVEIPAEASADPLVNFGRNSQQDGQSFVVKARQYRLNHKPFQFQLDVTSDKAQKAIVKVYIGPGQEEDKYHFIESNYMNFFELEHFVVDLVEGVNVITRNSDDFSWWVEDRTPYLELYKKVMDATNSDYKFGLNQKEAHCGVPQRLMLPIGKKGGMPYQMFFMVYPYHEPAVKQHTGYDPIISCGIGSGARWVDSLPFGFPFNRPVKHGYYFDVDNFHFEPVVIYHKEDAANVV</sequence>
<dbReference type="OrthoDB" id="6371642at2759"/>
<feature type="chain" id="PRO_5001556954" evidence="2">
    <location>
        <begin position="21"/>
        <end position="699"/>
    </location>
</feature>
<dbReference type="GO" id="GO:0097009">
    <property type="term" value="P:energy homeostasis"/>
    <property type="evidence" value="ECO:0007669"/>
    <property type="project" value="UniProtKB-ARBA"/>
</dbReference>
<dbReference type="SUPFAM" id="SSF48050">
    <property type="entry name" value="Hemocyanin, N-terminal domain"/>
    <property type="match status" value="1"/>
</dbReference>
<dbReference type="EMBL" id="GAKP01013665">
    <property type="protein sequence ID" value="JAC45287.1"/>
    <property type="molecule type" value="Transcribed_RNA"/>
</dbReference>
<dbReference type="InterPro" id="IPR036697">
    <property type="entry name" value="Hemocyanin_N_sf"/>
</dbReference>
<evidence type="ECO:0000259" key="4">
    <source>
        <dbReference type="Pfam" id="PF03722"/>
    </source>
</evidence>
<evidence type="ECO:0000259" key="5">
    <source>
        <dbReference type="Pfam" id="PF03723"/>
    </source>
</evidence>
<keyword evidence="1" id="KW-0758">Storage protein</keyword>
<protein>
    <submittedName>
        <fullName evidence="6">Larval serum protein 2</fullName>
    </submittedName>
</protein>
<feature type="domain" description="Hemocyanin C-terminal" evidence="5">
    <location>
        <begin position="428"/>
        <end position="691"/>
    </location>
</feature>
<evidence type="ECO:0000256" key="2">
    <source>
        <dbReference type="SAM" id="SignalP"/>
    </source>
</evidence>
<dbReference type="Pfam" id="PF03722">
    <property type="entry name" value="Hemocyanin_N"/>
    <property type="match status" value="1"/>
</dbReference>
<accession>A0A034VT55</accession>
<dbReference type="GO" id="GO:0005615">
    <property type="term" value="C:extracellular space"/>
    <property type="evidence" value="ECO:0007669"/>
    <property type="project" value="UniProtKB-ARBA"/>
</dbReference>
<dbReference type="PANTHER" id="PTHR11511:SF5">
    <property type="entry name" value="FAT-BODY PROTEIN 1-RELATED"/>
    <property type="match status" value="1"/>
</dbReference>
<dbReference type="Gene3D" id="1.20.1370.10">
    <property type="entry name" value="Hemocyanin, N-terminal domain"/>
    <property type="match status" value="1"/>
</dbReference>
<feature type="signal peptide" evidence="2">
    <location>
        <begin position="1"/>
        <end position="20"/>
    </location>
</feature>
<dbReference type="InterPro" id="IPR000896">
    <property type="entry name" value="Hemocyanin/hexamerin_mid_dom"/>
</dbReference>
<dbReference type="GO" id="GO:0045735">
    <property type="term" value="F:nutrient reservoir activity"/>
    <property type="evidence" value="ECO:0007669"/>
    <property type="project" value="UniProtKB-KW"/>
</dbReference>
<feature type="domain" description="Hemocyanin middle" evidence="3">
    <location>
        <begin position="160"/>
        <end position="419"/>
    </location>
</feature>
<dbReference type="InterPro" id="IPR014756">
    <property type="entry name" value="Ig_E-set"/>
</dbReference>
<organism evidence="6">
    <name type="scientific">Bactrocera dorsalis</name>
    <name type="common">Oriental fruit fly</name>
    <name type="synonym">Dacus dorsalis</name>
    <dbReference type="NCBI Taxonomy" id="27457"/>
    <lineage>
        <taxon>Eukaryota</taxon>
        <taxon>Metazoa</taxon>
        <taxon>Ecdysozoa</taxon>
        <taxon>Arthropoda</taxon>
        <taxon>Hexapoda</taxon>
        <taxon>Insecta</taxon>
        <taxon>Pterygota</taxon>
        <taxon>Neoptera</taxon>
        <taxon>Endopterygota</taxon>
        <taxon>Diptera</taxon>
        <taxon>Brachycera</taxon>
        <taxon>Muscomorpha</taxon>
        <taxon>Tephritoidea</taxon>
        <taxon>Tephritidae</taxon>
        <taxon>Bactrocera</taxon>
        <taxon>Bactrocera</taxon>
    </lineage>
</organism>
<dbReference type="InterPro" id="IPR037020">
    <property type="entry name" value="Hemocyanin_C_sf"/>
</dbReference>
<name>A0A034VT55_BACDO</name>
<dbReference type="InterPro" id="IPR005204">
    <property type="entry name" value="Hemocyanin_N"/>
</dbReference>
<dbReference type="Pfam" id="PF03723">
    <property type="entry name" value="Hemocyanin_C"/>
    <property type="match status" value="1"/>
</dbReference>
<reference evidence="6" key="1">
    <citation type="journal article" date="2014" name="BMC Genomics">
        <title>Characterizing the developmental transcriptome of the oriental fruit fly, Bactrocera dorsalis (Diptera: Tephritidae) through comparative genomic analysis with Drosophila melanogaster utilizing modENCODE datasets.</title>
        <authorList>
            <person name="Geib S.M."/>
            <person name="Calla B."/>
            <person name="Hall B."/>
            <person name="Hou S."/>
            <person name="Manoukis N.C."/>
        </authorList>
    </citation>
    <scope>NUCLEOTIDE SEQUENCE</scope>
    <source>
        <strain evidence="6">Punador</strain>
    </source>
</reference>
<dbReference type="InterPro" id="IPR008922">
    <property type="entry name" value="Di-copper_centre_dom_sf"/>
</dbReference>
<dbReference type="Gene3D" id="2.60.40.1520">
    <property type="entry name" value="Hemocyanin, C-terminal domain"/>
    <property type="match status" value="1"/>
</dbReference>
<dbReference type="SUPFAM" id="SSF48056">
    <property type="entry name" value="Di-copper centre-containing domain"/>
    <property type="match status" value="1"/>
</dbReference>
<keyword evidence="2" id="KW-0732">Signal</keyword>
<evidence type="ECO:0000256" key="1">
    <source>
        <dbReference type="ARBA" id="ARBA00022761"/>
    </source>
</evidence>
<proteinExistence type="predicted"/>
<evidence type="ECO:0000313" key="6">
    <source>
        <dbReference type="EMBL" id="JAC45287.1"/>
    </source>
</evidence>